<dbReference type="STRING" id="40149.A0A0E0DN32"/>
<dbReference type="HOGENOM" id="CLU_2472835_0_0_1"/>
<dbReference type="EnsemblPlants" id="OMERI05G05640.1">
    <property type="protein sequence ID" value="OMERI05G05640.1"/>
    <property type="gene ID" value="OMERI05G05640"/>
</dbReference>
<dbReference type="AlphaFoldDB" id="A0A0E0DN32"/>
<protein>
    <submittedName>
        <fullName evidence="1">Uncharacterized protein</fullName>
    </submittedName>
</protein>
<name>A0A0E0DN32_9ORYZ</name>
<keyword evidence="2" id="KW-1185">Reference proteome</keyword>
<reference evidence="1" key="2">
    <citation type="submission" date="2018-05" db="EMBL/GenBank/DDBJ databases">
        <title>OmerRS3 (Oryza meridionalis Reference Sequence Version 3).</title>
        <authorList>
            <person name="Zhang J."/>
            <person name="Kudrna D."/>
            <person name="Lee S."/>
            <person name="Talag J."/>
            <person name="Welchert J."/>
            <person name="Wing R.A."/>
        </authorList>
    </citation>
    <scope>NUCLEOTIDE SEQUENCE [LARGE SCALE GENOMIC DNA]</scope>
    <source>
        <strain evidence="1">cv. OR44</strain>
    </source>
</reference>
<proteinExistence type="predicted"/>
<dbReference type="Proteomes" id="UP000008021">
    <property type="component" value="Chromosome 5"/>
</dbReference>
<accession>A0A0E0DN32</accession>
<reference evidence="1" key="1">
    <citation type="submission" date="2015-04" db="UniProtKB">
        <authorList>
            <consortium name="EnsemblPlants"/>
        </authorList>
    </citation>
    <scope>IDENTIFICATION</scope>
</reference>
<evidence type="ECO:0000313" key="1">
    <source>
        <dbReference type="EnsemblPlants" id="OMERI05G05640.1"/>
    </source>
</evidence>
<sequence length="88" mass="9973">MELQGQQQQVLKLQADGQFSSAPTKKRLHEDVVTQVKVDRGQHCRPAQRQVNFNLKATPVPTPPVHSLSSSTNSCILLWRYSEVNIFM</sequence>
<organism evidence="1">
    <name type="scientific">Oryza meridionalis</name>
    <dbReference type="NCBI Taxonomy" id="40149"/>
    <lineage>
        <taxon>Eukaryota</taxon>
        <taxon>Viridiplantae</taxon>
        <taxon>Streptophyta</taxon>
        <taxon>Embryophyta</taxon>
        <taxon>Tracheophyta</taxon>
        <taxon>Spermatophyta</taxon>
        <taxon>Magnoliopsida</taxon>
        <taxon>Liliopsida</taxon>
        <taxon>Poales</taxon>
        <taxon>Poaceae</taxon>
        <taxon>BOP clade</taxon>
        <taxon>Oryzoideae</taxon>
        <taxon>Oryzeae</taxon>
        <taxon>Oryzinae</taxon>
        <taxon>Oryza</taxon>
    </lineage>
</organism>
<dbReference type="Gramene" id="OMERI05G05640.1">
    <property type="protein sequence ID" value="OMERI05G05640.1"/>
    <property type="gene ID" value="OMERI05G05640"/>
</dbReference>
<evidence type="ECO:0000313" key="2">
    <source>
        <dbReference type="Proteomes" id="UP000008021"/>
    </source>
</evidence>